<name>A0A6N9Q706_9BACL</name>
<feature type="compositionally biased region" description="Basic and acidic residues" evidence="15">
    <location>
        <begin position="815"/>
        <end position="824"/>
    </location>
</feature>
<keyword evidence="11" id="KW-0511">Multifunctional enzyme</keyword>
<feature type="region of interest" description="Disordered" evidence="15">
    <location>
        <begin position="907"/>
        <end position="946"/>
    </location>
</feature>
<dbReference type="InterPro" id="IPR013783">
    <property type="entry name" value="Ig-like_fold"/>
</dbReference>
<dbReference type="Pfam" id="PF00905">
    <property type="entry name" value="Transpeptidase"/>
    <property type="match status" value="1"/>
</dbReference>
<dbReference type="InterPro" id="IPR003961">
    <property type="entry name" value="FN3_dom"/>
</dbReference>
<protein>
    <submittedName>
        <fullName evidence="19">Carboxypeptidase</fullName>
    </submittedName>
</protein>
<keyword evidence="20" id="KW-1185">Reference proteome</keyword>
<dbReference type="EMBL" id="SIJB01000036">
    <property type="protein sequence ID" value="NBI30685.1"/>
    <property type="molecule type" value="Genomic_DNA"/>
</dbReference>
<sequence length="1034" mass="115416">MSKKQNKNKSNPILKKSLFISLITLKWILIIGIIFGILTGGVVLGYVTSIVKDEPVRSPEEMVSEVMKNNVSGFAYFNDETLIGQLRSVEDRRMIELNDIPKVIQDAFIATEDQNFENHIGIDIKGITRAVKQQVFNEQIQTGGSTITQQLARRVFLNFDQTIDRKVKEIILSVRMEQVLTKDQILEAYLNKIGFGTGSSGYPVSGVKAAIQGIFGLNDLNDINIAQAAFLAGLPQNPNKYSPFTGYGEFDEPGFNAAVERQKHVLNRMKEAGKITEAEYTEALNFDIKASLAKPSEKAYTTYPYLMIEIERRAAEILLKQENPELSQEEIDASVEEYRETVINGGYKIYTTIDQTIYDAMQEIAQNPDNFAPDNENGVEQTGAVMINNKTGSILGMIEGRGYEIEEYNHATQMKRQPGSSMKPIAAYLPAINSGELQPASILDDIPIILPDGGKGAHLPLNWDYKYHGLMTAREALNESYNIPAIYVYNEIVGRDDALDFVEELGITTLTEEDRNAQTGVIGGLSYGTTVEELTNAFSSIANYGEFNDAYLIEKIEDSDGKIVYEHQHAPEKLFTEQAAFLITDMLKTAVAEGASGGEIRKGFKNYGKIPIVGKTGTTNLYRDVWFLGYSPDITLGVWAGYDQNGSLDFGRYDERTGKARAKEIWSKVMDKTIELKPGLFETTEFYQPEGLVRKTVSSKSGLIPTELTKQAGFTTTDLFDKKYVPTEMDDSLSELPVISYNDINYIPLASTPDDMIETKIVVNRSTSLKELYEKIDSILKGYSSSQKPKNSNGYPMRLEDFYPTDMGSTAPIAEEPRIEDGKNPEPPFNVRLEQKEGINVITFDHSPSEDVVGYRFYRNNGNGFTHSQTKRYDDELKFKDYVSGSVDYFYYVVAVDVAGNISEPKRLQTNKDAESPEIPVQEDEEGDTDDNDDNEGSGVDLGNIGSLPKIPTNVEAVKDELTVKITWIANSVNDKVLYYEIYYSDKKDGDYQFISNANKNSFADTSIINEGWYRIAAVNKTGASALSDPVEVK</sequence>
<keyword evidence="3 19" id="KW-0121">Carboxypeptidase</keyword>
<feature type="domain" description="Glycosyl transferase family 51" evidence="18">
    <location>
        <begin position="80"/>
        <end position="270"/>
    </location>
</feature>
<dbReference type="Gene3D" id="1.10.3810.10">
    <property type="entry name" value="Biosynthetic peptidoglycan transglycosylase-like"/>
    <property type="match status" value="1"/>
</dbReference>
<keyword evidence="7" id="KW-0378">Hydrolase</keyword>
<keyword evidence="16" id="KW-0812">Transmembrane</keyword>
<keyword evidence="16" id="KW-1133">Transmembrane helix</keyword>
<dbReference type="Gene3D" id="3.40.710.10">
    <property type="entry name" value="DD-peptidase/beta-lactamase superfamily"/>
    <property type="match status" value="1"/>
</dbReference>
<evidence type="ECO:0000256" key="2">
    <source>
        <dbReference type="ARBA" id="ARBA00022475"/>
    </source>
</evidence>
<dbReference type="InterPro" id="IPR001460">
    <property type="entry name" value="PCN-bd_Tpept"/>
</dbReference>
<dbReference type="InterPro" id="IPR036950">
    <property type="entry name" value="PBP_transglycosylase"/>
</dbReference>
<dbReference type="GO" id="GO:0009002">
    <property type="term" value="F:serine-type D-Ala-D-Ala carboxypeptidase activity"/>
    <property type="evidence" value="ECO:0007669"/>
    <property type="project" value="UniProtKB-EC"/>
</dbReference>
<dbReference type="AlphaFoldDB" id="A0A6N9Q706"/>
<dbReference type="GO" id="GO:0008360">
    <property type="term" value="P:regulation of cell shape"/>
    <property type="evidence" value="ECO:0007669"/>
    <property type="project" value="UniProtKB-KW"/>
</dbReference>
<evidence type="ECO:0000256" key="6">
    <source>
        <dbReference type="ARBA" id="ARBA00022679"/>
    </source>
</evidence>
<evidence type="ECO:0000256" key="10">
    <source>
        <dbReference type="ARBA" id="ARBA00023136"/>
    </source>
</evidence>
<evidence type="ECO:0000256" key="9">
    <source>
        <dbReference type="ARBA" id="ARBA00022984"/>
    </source>
</evidence>
<evidence type="ECO:0000256" key="1">
    <source>
        <dbReference type="ARBA" id="ARBA00004236"/>
    </source>
</evidence>
<keyword evidence="5" id="KW-0328">Glycosyltransferase</keyword>
<dbReference type="SUPFAM" id="SSF56601">
    <property type="entry name" value="beta-lactamase/transpeptidase-like"/>
    <property type="match status" value="1"/>
</dbReference>
<dbReference type="PANTHER" id="PTHR32282">
    <property type="entry name" value="BINDING PROTEIN TRANSPEPTIDASE, PUTATIVE-RELATED"/>
    <property type="match status" value="1"/>
</dbReference>
<reference evidence="19 20" key="1">
    <citation type="submission" date="2019-01" db="EMBL/GenBank/DDBJ databases">
        <title>Chengkuizengella sp. nov., isolated from deep-sea sediment of East Pacific Ocean.</title>
        <authorList>
            <person name="Yang J."/>
            <person name="Lai Q."/>
            <person name="Shao Z."/>
        </authorList>
    </citation>
    <scope>NUCLEOTIDE SEQUENCE [LARGE SCALE GENOMIC DNA]</scope>
    <source>
        <strain evidence="19 20">YPA3-1-1</strain>
    </source>
</reference>
<dbReference type="GO" id="GO:0030288">
    <property type="term" value="C:outer membrane-bounded periplasmic space"/>
    <property type="evidence" value="ECO:0007669"/>
    <property type="project" value="TreeGrafter"/>
</dbReference>
<feature type="domain" description="Penicillin-binding protein transpeptidase" evidence="17">
    <location>
        <begin position="383"/>
        <end position="643"/>
    </location>
</feature>
<keyword evidence="6" id="KW-0808">Transferase</keyword>
<proteinExistence type="predicted"/>
<evidence type="ECO:0000259" key="17">
    <source>
        <dbReference type="Pfam" id="PF00905"/>
    </source>
</evidence>
<evidence type="ECO:0000256" key="16">
    <source>
        <dbReference type="SAM" id="Phobius"/>
    </source>
</evidence>
<comment type="subcellular location">
    <subcellularLocation>
        <location evidence="1">Cell membrane</location>
    </subcellularLocation>
</comment>
<evidence type="ECO:0000256" key="3">
    <source>
        <dbReference type="ARBA" id="ARBA00022645"/>
    </source>
</evidence>
<dbReference type="GO" id="GO:0005886">
    <property type="term" value="C:plasma membrane"/>
    <property type="evidence" value="ECO:0007669"/>
    <property type="project" value="UniProtKB-SubCell"/>
</dbReference>
<dbReference type="Proteomes" id="UP000448943">
    <property type="component" value="Unassembled WGS sequence"/>
</dbReference>
<dbReference type="GO" id="GO:0008658">
    <property type="term" value="F:penicillin binding"/>
    <property type="evidence" value="ECO:0007669"/>
    <property type="project" value="InterPro"/>
</dbReference>
<dbReference type="GO" id="GO:0071555">
    <property type="term" value="P:cell wall organization"/>
    <property type="evidence" value="ECO:0007669"/>
    <property type="project" value="UniProtKB-KW"/>
</dbReference>
<dbReference type="Gene3D" id="2.60.40.10">
    <property type="entry name" value="Immunoglobulins"/>
    <property type="match status" value="2"/>
</dbReference>
<keyword evidence="9" id="KW-0573">Peptidoglycan synthesis</keyword>
<dbReference type="InterPro" id="IPR023346">
    <property type="entry name" value="Lysozyme-like_dom_sf"/>
</dbReference>
<keyword evidence="10 16" id="KW-0472">Membrane</keyword>
<evidence type="ECO:0000256" key="7">
    <source>
        <dbReference type="ARBA" id="ARBA00022801"/>
    </source>
</evidence>
<dbReference type="GO" id="GO:0008955">
    <property type="term" value="F:peptidoglycan glycosyltransferase activity"/>
    <property type="evidence" value="ECO:0007669"/>
    <property type="project" value="UniProtKB-EC"/>
</dbReference>
<dbReference type="SUPFAM" id="SSF49265">
    <property type="entry name" value="Fibronectin type III"/>
    <property type="match status" value="1"/>
</dbReference>
<accession>A0A6N9Q706</accession>
<evidence type="ECO:0000256" key="5">
    <source>
        <dbReference type="ARBA" id="ARBA00022676"/>
    </source>
</evidence>
<feature type="transmembrane region" description="Helical" evidence="16">
    <location>
        <begin position="20"/>
        <end position="47"/>
    </location>
</feature>
<evidence type="ECO:0000256" key="13">
    <source>
        <dbReference type="ARBA" id="ARBA00034000"/>
    </source>
</evidence>
<evidence type="ECO:0000259" key="18">
    <source>
        <dbReference type="Pfam" id="PF00912"/>
    </source>
</evidence>
<comment type="catalytic activity">
    <reaction evidence="14">
        <text>[GlcNAc-(1-&gt;4)-Mur2Ac(oyl-L-Ala-gamma-D-Glu-L-Lys-D-Ala-D-Ala)](n)-di-trans,octa-cis-undecaprenyl diphosphate + beta-D-GlcNAc-(1-&gt;4)-Mur2Ac(oyl-L-Ala-gamma-D-Glu-L-Lys-D-Ala-D-Ala)-di-trans,octa-cis-undecaprenyl diphosphate = [GlcNAc-(1-&gt;4)-Mur2Ac(oyl-L-Ala-gamma-D-Glu-L-Lys-D-Ala-D-Ala)](n+1)-di-trans,octa-cis-undecaprenyl diphosphate + di-trans,octa-cis-undecaprenyl diphosphate + H(+)</text>
        <dbReference type="Rhea" id="RHEA:23708"/>
        <dbReference type="Rhea" id="RHEA-COMP:9602"/>
        <dbReference type="Rhea" id="RHEA-COMP:9603"/>
        <dbReference type="ChEBI" id="CHEBI:15378"/>
        <dbReference type="ChEBI" id="CHEBI:58405"/>
        <dbReference type="ChEBI" id="CHEBI:60033"/>
        <dbReference type="ChEBI" id="CHEBI:78435"/>
        <dbReference type="EC" id="2.4.99.28"/>
    </reaction>
</comment>
<dbReference type="OrthoDB" id="9766909at2"/>
<dbReference type="InterPro" id="IPR050396">
    <property type="entry name" value="Glycosyltr_51/Transpeptidase"/>
</dbReference>
<dbReference type="SUPFAM" id="SSF53955">
    <property type="entry name" value="Lysozyme-like"/>
    <property type="match status" value="1"/>
</dbReference>
<evidence type="ECO:0000256" key="15">
    <source>
        <dbReference type="SAM" id="MobiDB-lite"/>
    </source>
</evidence>
<evidence type="ECO:0000256" key="12">
    <source>
        <dbReference type="ARBA" id="ARBA00023316"/>
    </source>
</evidence>
<comment type="catalytic activity">
    <reaction evidence="13">
        <text>Preferential cleavage: (Ac)2-L-Lys-D-Ala-|-D-Ala. Also transpeptidation of peptidyl-alanyl moieties that are N-acyl substituents of D-alanine.</text>
        <dbReference type="EC" id="3.4.16.4"/>
    </reaction>
</comment>
<comment type="caution">
    <text evidence="19">The sequence shown here is derived from an EMBL/GenBank/DDBJ whole genome shotgun (WGS) entry which is preliminary data.</text>
</comment>
<evidence type="ECO:0000256" key="11">
    <source>
        <dbReference type="ARBA" id="ARBA00023268"/>
    </source>
</evidence>
<organism evidence="19 20">
    <name type="scientific">Chengkuizengella marina</name>
    <dbReference type="NCBI Taxonomy" id="2507566"/>
    <lineage>
        <taxon>Bacteria</taxon>
        <taxon>Bacillati</taxon>
        <taxon>Bacillota</taxon>
        <taxon>Bacilli</taxon>
        <taxon>Bacillales</taxon>
        <taxon>Paenibacillaceae</taxon>
        <taxon>Chengkuizengella</taxon>
    </lineage>
</organism>
<evidence type="ECO:0000256" key="14">
    <source>
        <dbReference type="ARBA" id="ARBA00049902"/>
    </source>
</evidence>
<evidence type="ECO:0000256" key="4">
    <source>
        <dbReference type="ARBA" id="ARBA00022670"/>
    </source>
</evidence>
<dbReference type="InterPro" id="IPR001264">
    <property type="entry name" value="Glyco_trans_51"/>
</dbReference>
<keyword evidence="12" id="KW-0961">Cell wall biogenesis/degradation</keyword>
<dbReference type="GO" id="GO:0006508">
    <property type="term" value="P:proteolysis"/>
    <property type="evidence" value="ECO:0007669"/>
    <property type="project" value="UniProtKB-KW"/>
</dbReference>
<feature type="compositionally biased region" description="Acidic residues" evidence="15">
    <location>
        <begin position="921"/>
        <end position="936"/>
    </location>
</feature>
<dbReference type="InterPro" id="IPR012338">
    <property type="entry name" value="Beta-lactam/transpept-like"/>
</dbReference>
<gene>
    <name evidence="19" type="ORF">ERL59_17175</name>
</gene>
<keyword evidence="4" id="KW-0645">Protease</keyword>
<evidence type="ECO:0000313" key="19">
    <source>
        <dbReference type="EMBL" id="NBI30685.1"/>
    </source>
</evidence>
<feature type="region of interest" description="Disordered" evidence="15">
    <location>
        <begin position="806"/>
        <end position="826"/>
    </location>
</feature>
<dbReference type="RefSeq" id="WP_160647501.1">
    <property type="nucleotide sequence ID" value="NZ_SIJB01000036.1"/>
</dbReference>
<dbReference type="GO" id="GO:0009252">
    <property type="term" value="P:peptidoglycan biosynthetic process"/>
    <property type="evidence" value="ECO:0007669"/>
    <property type="project" value="UniProtKB-KW"/>
</dbReference>
<dbReference type="CDD" id="cd00063">
    <property type="entry name" value="FN3"/>
    <property type="match status" value="1"/>
</dbReference>
<keyword evidence="8" id="KW-0133">Cell shape</keyword>
<evidence type="ECO:0000313" key="20">
    <source>
        <dbReference type="Proteomes" id="UP000448943"/>
    </source>
</evidence>
<evidence type="ECO:0000256" key="8">
    <source>
        <dbReference type="ARBA" id="ARBA00022960"/>
    </source>
</evidence>
<dbReference type="InterPro" id="IPR036116">
    <property type="entry name" value="FN3_sf"/>
</dbReference>
<dbReference type="Pfam" id="PF00912">
    <property type="entry name" value="Transgly"/>
    <property type="match status" value="1"/>
</dbReference>
<dbReference type="PANTHER" id="PTHR32282:SF11">
    <property type="entry name" value="PENICILLIN-BINDING PROTEIN 1B"/>
    <property type="match status" value="1"/>
</dbReference>
<keyword evidence="2" id="KW-1003">Cell membrane</keyword>